<dbReference type="AlphaFoldDB" id="A0AAV4EM98"/>
<sequence length="100" mass="11256">MVAVVVVLLVVVVAIVVVEMNAEIIGSAGGKLHTGRSRNDQVATDMRLWFQDAAKVLCDHVADLIRVMVTRAQQEIDVLMPGYTHLQRAQPIRWSHWILW</sequence>
<dbReference type="Gene3D" id="1.20.200.10">
    <property type="entry name" value="Fumarase/aspartase (Central domain)"/>
    <property type="match status" value="1"/>
</dbReference>
<proteinExistence type="inferred from homology"/>
<feature type="signal peptide" evidence="2">
    <location>
        <begin position="1"/>
        <end position="22"/>
    </location>
</feature>
<comment type="similarity">
    <text evidence="1">Belongs to the lyase 1 family. Argininosuccinate lyase subfamily.</text>
</comment>
<comment type="caution">
    <text evidence="4">The sequence shown here is derived from an EMBL/GenBank/DDBJ whole genome shotgun (WGS) entry which is preliminary data.</text>
</comment>
<name>A0AAV4EM98_9GAST</name>
<keyword evidence="5" id="KW-1185">Reference proteome</keyword>
<dbReference type="InterPro" id="IPR009049">
    <property type="entry name" value="Argininosuccinate_lyase"/>
</dbReference>
<organism evidence="4 5">
    <name type="scientific">Elysia marginata</name>
    <dbReference type="NCBI Taxonomy" id="1093978"/>
    <lineage>
        <taxon>Eukaryota</taxon>
        <taxon>Metazoa</taxon>
        <taxon>Spiralia</taxon>
        <taxon>Lophotrochozoa</taxon>
        <taxon>Mollusca</taxon>
        <taxon>Gastropoda</taxon>
        <taxon>Heterobranchia</taxon>
        <taxon>Euthyneura</taxon>
        <taxon>Panpulmonata</taxon>
        <taxon>Sacoglossa</taxon>
        <taxon>Placobranchoidea</taxon>
        <taxon>Plakobranchidae</taxon>
        <taxon>Elysia</taxon>
    </lineage>
</organism>
<evidence type="ECO:0000313" key="4">
    <source>
        <dbReference type="EMBL" id="GFR61631.1"/>
    </source>
</evidence>
<keyword evidence="2" id="KW-0732">Signal</keyword>
<dbReference type="GO" id="GO:0004056">
    <property type="term" value="F:argininosuccinate lyase activity"/>
    <property type="evidence" value="ECO:0007669"/>
    <property type="project" value="InterPro"/>
</dbReference>
<dbReference type="GO" id="GO:0005829">
    <property type="term" value="C:cytosol"/>
    <property type="evidence" value="ECO:0007669"/>
    <property type="project" value="TreeGrafter"/>
</dbReference>
<dbReference type="InterPro" id="IPR008948">
    <property type="entry name" value="L-Aspartase-like"/>
</dbReference>
<dbReference type="SUPFAM" id="SSF48557">
    <property type="entry name" value="L-aspartase-like"/>
    <property type="match status" value="1"/>
</dbReference>
<dbReference type="PANTHER" id="PTHR43814:SF1">
    <property type="entry name" value="ARGININOSUCCINATE LYASE"/>
    <property type="match status" value="1"/>
</dbReference>
<dbReference type="GO" id="GO:0042450">
    <property type="term" value="P:L-arginine biosynthetic process via ornithine"/>
    <property type="evidence" value="ECO:0007669"/>
    <property type="project" value="InterPro"/>
</dbReference>
<reference evidence="4 5" key="1">
    <citation type="journal article" date="2021" name="Elife">
        <title>Chloroplast acquisition without the gene transfer in kleptoplastic sea slugs, Plakobranchus ocellatus.</title>
        <authorList>
            <person name="Maeda T."/>
            <person name="Takahashi S."/>
            <person name="Yoshida T."/>
            <person name="Shimamura S."/>
            <person name="Takaki Y."/>
            <person name="Nagai Y."/>
            <person name="Toyoda A."/>
            <person name="Suzuki Y."/>
            <person name="Arimoto A."/>
            <person name="Ishii H."/>
            <person name="Satoh N."/>
            <person name="Nishiyama T."/>
            <person name="Hasebe M."/>
            <person name="Maruyama T."/>
            <person name="Minagawa J."/>
            <person name="Obokata J."/>
            <person name="Shigenobu S."/>
        </authorList>
    </citation>
    <scope>NUCLEOTIDE SEQUENCE [LARGE SCALE GENOMIC DNA]</scope>
</reference>
<keyword evidence="4" id="KW-0456">Lyase</keyword>
<dbReference type="EMBL" id="BMAT01007294">
    <property type="protein sequence ID" value="GFR61631.1"/>
    <property type="molecule type" value="Genomic_DNA"/>
</dbReference>
<dbReference type="Proteomes" id="UP000762676">
    <property type="component" value="Unassembled WGS sequence"/>
</dbReference>
<dbReference type="PANTHER" id="PTHR43814">
    <property type="entry name" value="ARGININOSUCCINATE LYASE"/>
    <property type="match status" value="1"/>
</dbReference>
<evidence type="ECO:0000256" key="1">
    <source>
        <dbReference type="ARBA" id="ARBA00010755"/>
    </source>
</evidence>
<dbReference type="InterPro" id="IPR022761">
    <property type="entry name" value="Fumarate_lyase_N"/>
</dbReference>
<protein>
    <submittedName>
        <fullName evidence="4">Argininosuccinate lyase</fullName>
    </submittedName>
</protein>
<feature type="chain" id="PRO_5044495477" evidence="2">
    <location>
        <begin position="23"/>
        <end position="100"/>
    </location>
</feature>
<dbReference type="PRINTS" id="PR00149">
    <property type="entry name" value="FUMRATELYASE"/>
</dbReference>
<dbReference type="PRINTS" id="PR00145">
    <property type="entry name" value="ARGSUCLYASE"/>
</dbReference>
<accession>A0AAV4EM98</accession>
<dbReference type="Pfam" id="PF00206">
    <property type="entry name" value="Lyase_1"/>
    <property type="match status" value="1"/>
</dbReference>
<gene>
    <name evidence="4" type="ORF">ElyMa_003562200</name>
</gene>
<evidence type="ECO:0000256" key="2">
    <source>
        <dbReference type="SAM" id="SignalP"/>
    </source>
</evidence>
<evidence type="ECO:0000259" key="3">
    <source>
        <dbReference type="Pfam" id="PF00206"/>
    </source>
</evidence>
<dbReference type="Gene3D" id="1.10.275.10">
    <property type="entry name" value="Fumarase/aspartase (N-terminal domain)"/>
    <property type="match status" value="1"/>
</dbReference>
<feature type="domain" description="Fumarate lyase N-terminal" evidence="3">
    <location>
        <begin position="18"/>
        <end position="98"/>
    </location>
</feature>
<evidence type="ECO:0000313" key="5">
    <source>
        <dbReference type="Proteomes" id="UP000762676"/>
    </source>
</evidence>
<dbReference type="InterPro" id="IPR024083">
    <property type="entry name" value="Fumarase/histidase_N"/>
</dbReference>
<dbReference type="InterPro" id="IPR000362">
    <property type="entry name" value="Fumarate_lyase_fam"/>
</dbReference>